<reference evidence="3" key="1">
    <citation type="submission" date="2022-07" db="EMBL/GenBank/DDBJ databases">
        <authorList>
            <person name="Macas J."/>
            <person name="Novak P."/>
            <person name="Neumann P."/>
        </authorList>
    </citation>
    <scope>NUCLEOTIDE SEQUENCE</scope>
</reference>
<evidence type="ECO:0000259" key="2">
    <source>
        <dbReference type="Pfam" id="PF07727"/>
    </source>
</evidence>
<evidence type="ECO:0000256" key="1">
    <source>
        <dbReference type="SAM" id="Phobius"/>
    </source>
</evidence>
<dbReference type="InterPro" id="IPR043502">
    <property type="entry name" value="DNA/RNA_pol_sf"/>
</dbReference>
<dbReference type="Proteomes" id="UP001152523">
    <property type="component" value="Unassembled WGS sequence"/>
</dbReference>
<keyword evidence="1" id="KW-1133">Transmembrane helix</keyword>
<dbReference type="InterPro" id="IPR013103">
    <property type="entry name" value="RVT_2"/>
</dbReference>
<sequence length="196" mass="22234">MIKGKSDHSVFYKQTESGVTLLVVYVDDIVITGSDNAGILALKNFLHSQFQTKDLGSLKYFLGIEVTRSKKGIFLSQRKYVLDLLAETGKLGAKPSTTPMVPNVQLTQEGTPFEDPERYRRLVGKLNYLAVTRPDIAYSMLIGPVLKMIEDLHLVIVSLLVVILYLGRVRSRMWFLVRVPNQNIELWHNLHVRSYG</sequence>
<comment type="caution">
    <text evidence="3">The sequence shown here is derived from an EMBL/GenBank/DDBJ whole genome shotgun (WGS) entry which is preliminary data.</text>
</comment>
<gene>
    <name evidence="3" type="ORF">CEPIT_LOCUS4536</name>
</gene>
<dbReference type="Pfam" id="PF07727">
    <property type="entry name" value="RVT_2"/>
    <property type="match status" value="1"/>
</dbReference>
<dbReference type="SUPFAM" id="SSF56672">
    <property type="entry name" value="DNA/RNA polymerases"/>
    <property type="match status" value="1"/>
</dbReference>
<proteinExistence type="predicted"/>
<dbReference type="EMBL" id="CAMAPF010000023">
    <property type="protein sequence ID" value="CAH9073124.1"/>
    <property type="molecule type" value="Genomic_DNA"/>
</dbReference>
<keyword evidence="1" id="KW-0472">Membrane</keyword>
<evidence type="ECO:0000313" key="3">
    <source>
        <dbReference type="EMBL" id="CAH9073124.1"/>
    </source>
</evidence>
<keyword evidence="1" id="KW-0812">Transmembrane</keyword>
<protein>
    <recommendedName>
        <fullName evidence="2">Reverse transcriptase Ty1/copia-type domain-containing protein</fullName>
    </recommendedName>
</protein>
<feature type="domain" description="Reverse transcriptase Ty1/copia-type" evidence="2">
    <location>
        <begin position="7"/>
        <end position="101"/>
    </location>
</feature>
<feature type="transmembrane region" description="Helical" evidence="1">
    <location>
        <begin position="152"/>
        <end position="169"/>
    </location>
</feature>
<evidence type="ECO:0000313" key="4">
    <source>
        <dbReference type="Proteomes" id="UP001152523"/>
    </source>
</evidence>
<organism evidence="3 4">
    <name type="scientific">Cuscuta epithymum</name>
    <dbReference type="NCBI Taxonomy" id="186058"/>
    <lineage>
        <taxon>Eukaryota</taxon>
        <taxon>Viridiplantae</taxon>
        <taxon>Streptophyta</taxon>
        <taxon>Embryophyta</taxon>
        <taxon>Tracheophyta</taxon>
        <taxon>Spermatophyta</taxon>
        <taxon>Magnoliopsida</taxon>
        <taxon>eudicotyledons</taxon>
        <taxon>Gunneridae</taxon>
        <taxon>Pentapetalae</taxon>
        <taxon>asterids</taxon>
        <taxon>lamiids</taxon>
        <taxon>Solanales</taxon>
        <taxon>Convolvulaceae</taxon>
        <taxon>Cuscuteae</taxon>
        <taxon>Cuscuta</taxon>
        <taxon>Cuscuta subgen. Cuscuta</taxon>
    </lineage>
</organism>
<keyword evidence="4" id="KW-1185">Reference proteome</keyword>
<dbReference type="AlphaFoldDB" id="A0AAV0CE90"/>
<accession>A0AAV0CE90</accession>
<name>A0AAV0CE90_9ASTE</name>